<name>A0A521ADJ8_9SPHI</name>
<evidence type="ECO:0000313" key="4">
    <source>
        <dbReference type="Proteomes" id="UP000315971"/>
    </source>
</evidence>
<protein>
    <recommendedName>
        <fullName evidence="2">ThuA-like domain-containing protein</fullName>
    </recommendedName>
</protein>
<dbReference type="Pfam" id="PF06283">
    <property type="entry name" value="ThuA"/>
    <property type="match status" value="1"/>
</dbReference>
<dbReference type="InterPro" id="IPR029062">
    <property type="entry name" value="Class_I_gatase-like"/>
</dbReference>
<dbReference type="PANTHER" id="PTHR40469">
    <property type="entry name" value="SECRETED GLYCOSYL HYDROLASE"/>
    <property type="match status" value="1"/>
</dbReference>
<feature type="domain" description="ThuA-like" evidence="2">
    <location>
        <begin position="30"/>
        <end position="241"/>
    </location>
</feature>
<dbReference type="InterPro" id="IPR029010">
    <property type="entry name" value="ThuA-like"/>
</dbReference>
<reference evidence="3 4" key="1">
    <citation type="submission" date="2017-05" db="EMBL/GenBank/DDBJ databases">
        <authorList>
            <person name="Varghese N."/>
            <person name="Submissions S."/>
        </authorList>
    </citation>
    <scope>NUCLEOTIDE SEQUENCE [LARGE SCALE GENOMIC DNA]</scope>
    <source>
        <strain evidence="3 4">DSM 21342</strain>
    </source>
</reference>
<dbReference type="AlphaFoldDB" id="A0A521ADJ8"/>
<sequence length="244" mass="27118">MGNLSKLASLCILLTFWACSFTKKTTQLPKILVFSATKGFRHNSIAAGKTALLKMGYENKWHVDTTEDASVFTAANLAQFAAVVFLNTTGGILNDEQQIAFQTYIQAGGGFVGIHSASDTESDWPWYNNLVGACFESHPVPQVAAFTVNDKNHPTVSFMPDTVRRQEEIYNFKSFKKELVNVVLTVEESSYTGGKMPGFHPIAWYHNYDGGKAFYTAWGHAPQAFSEPFFLQHIAEAIKWATIK</sequence>
<organism evidence="3 4">
    <name type="scientific">Solitalea koreensis</name>
    <dbReference type="NCBI Taxonomy" id="543615"/>
    <lineage>
        <taxon>Bacteria</taxon>
        <taxon>Pseudomonadati</taxon>
        <taxon>Bacteroidota</taxon>
        <taxon>Sphingobacteriia</taxon>
        <taxon>Sphingobacteriales</taxon>
        <taxon>Sphingobacteriaceae</taxon>
        <taxon>Solitalea</taxon>
    </lineage>
</organism>
<feature type="signal peptide" evidence="1">
    <location>
        <begin position="1"/>
        <end position="20"/>
    </location>
</feature>
<dbReference type="EMBL" id="FXSZ01000001">
    <property type="protein sequence ID" value="SMO32869.1"/>
    <property type="molecule type" value="Genomic_DNA"/>
</dbReference>
<evidence type="ECO:0000259" key="2">
    <source>
        <dbReference type="Pfam" id="PF06283"/>
    </source>
</evidence>
<accession>A0A521ADJ8</accession>
<dbReference type="Proteomes" id="UP000315971">
    <property type="component" value="Unassembled WGS sequence"/>
</dbReference>
<dbReference type="PANTHER" id="PTHR40469:SF2">
    <property type="entry name" value="GALACTOSE-BINDING DOMAIN-LIKE SUPERFAMILY PROTEIN"/>
    <property type="match status" value="1"/>
</dbReference>
<keyword evidence="4" id="KW-1185">Reference proteome</keyword>
<gene>
    <name evidence="3" type="ORF">SAMN06265350_10169</name>
</gene>
<proteinExistence type="predicted"/>
<dbReference type="SUPFAM" id="SSF52317">
    <property type="entry name" value="Class I glutamine amidotransferase-like"/>
    <property type="match status" value="1"/>
</dbReference>
<feature type="chain" id="PRO_5021791187" description="ThuA-like domain-containing protein" evidence="1">
    <location>
        <begin position="21"/>
        <end position="244"/>
    </location>
</feature>
<evidence type="ECO:0000313" key="3">
    <source>
        <dbReference type="EMBL" id="SMO32869.1"/>
    </source>
</evidence>
<dbReference type="OrthoDB" id="9816308at2"/>
<dbReference type="Gene3D" id="3.40.50.880">
    <property type="match status" value="1"/>
</dbReference>
<keyword evidence="1" id="KW-0732">Signal</keyword>
<evidence type="ECO:0000256" key="1">
    <source>
        <dbReference type="SAM" id="SignalP"/>
    </source>
</evidence>
<dbReference type="RefSeq" id="WP_142600509.1">
    <property type="nucleotide sequence ID" value="NZ_FXSZ01000001.1"/>
</dbReference>